<dbReference type="EMBL" id="REGN01009027">
    <property type="protein sequence ID" value="RNA02142.1"/>
    <property type="molecule type" value="Genomic_DNA"/>
</dbReference>
<comment type="caution">
    <text evidence="4">The sequence shown here is derived from an EMBL/GenBank/DDBJ whole genome shotgun (WGS) entry which is preliminary data.</text>
</comment>
<name>A0A3M7PSL3_BRAPC</name>
<accession>A0A3M7PSL3</accession>
<dbReference type="InterPro" id="IPR007527">
    <property type="entry name" value="Znf_SWIM"/>
</dbReference>
<feature type="region of interest" description="Disordered" evidence="2">
    <location>
        <begin position="404"/>
        <end position="443"/>
    </location>
</feature>
<keyword evidence="1" id="KW-0479">Metal-binding</keyword>
<reference evidence="4 5" key="1">
    <citation type="journal article" date="2018" name="Sci. Rep.">
        <title>Genomic signatures of local adaptation to the degree of environmental predictability in rotifers.</title>
        <authorList>
            <person name="Franch-Gras L."/>
            <person name="Hahn C."/>
            <person name="Garcia-Roger E.M."/>
            <person name="Carmona M.J."/>
            <person name="Serra M."/>
            <person name="Gomez A."/>
        </authorList>
    </citation>
    <scope>NUCLEOTIDE SEQUENCE [LARGE SCALE GENOMIC DNA]</scope>
    <source>
        <strain evidence="4">HYR1</strain>
    </source>
</reference>
<keyword evidence="1" id="KW-0863">Zinc-finger</keyword>
<proteinExistence type="predicted"/>
<evidence type="ECO:0000256" key="1">
    <source>
        <dbReference type="PROSITE-ProRule" id="PRU00325"/>
    </source>
</evidence>
<protein>
    <recommendedName>
        <fullName evidence="3">SWIM-type domain-containing protein</fullName>
    </recommendedName>
</protein>
<evidence type="ECO:0000259" key="3">
    <source>
        <dbReference type="PROSITE" id="PS50966"/>
    </source>
</evidence>
<feature type="compositionally biased region" description="Basic residues" evidence="2">
    <location>
        <begin position="422"/>
        <end position="435"/>
    </location>
</feature>
<dbReference type="Proteomes" id="UP000276133">
    <property type="component" value="Unassembled WGS sequence"/>
</dbReference>
<sequence>MNILPNIDDLDFTQSTSSAHVRNPAQRNNEDQGHETDNDAEDICVVSEPAKAKAKKTIDRDFIQECSWAKLTNSTCDGMTIKNYYCSIAGKLVCPVRLKIRPDPASMKVDIVISENEHEHPKSKEKTTRPLCIQRRLYEKKIQALPKVTQIQTYLRVLKSEEIENITNLGELFNWCKANEHLPVDDNRMFCPVYQIDRHEAKITALRIFLTTYNLISLVTEDIILVGSCDREKKFQPFGIALTMCEKNQDFEFLFKALKESAELLLNRDINPTSLLADFAEAIHISFSKVLNLKQRIMCWAHVKQKRTKIDPEFAAYMDSAWITSSVNGWFIGRALGHLVTNNALESNNNIIKNLLERKTLKLAEFLENLDKHIFSTWSFQRNDIRPDQKIFSKEPNALKAYSERINNNSSVNNNSSFNNNTRRRRQKKRGRPPKRPIEQQEPSNAQINELVPNVFDKDRCKKFLQLVNKCEWDNFQKFLETFQELRIVQFNQDNWKLSTCTCPSWFKHYMCKHIIGIAYRERLFDEFPTESWYPTLGQVASAGRPKKMA</sequence>
<dbReference type="AlphaFoldDB" id="A0A3M7PSL3"/>
<dbReference type="Pfam" id="PF04434">
    <property type="entry name" value="SWIM"/>
    <property type="match status" value="1"/>
</dbReference>
<keyword evidence="1" id="KW-0862">Zinc</keyword>
<organism evidence="4 5">
    <name type="scientific">Brachionus plicatilis</name>
    <name type="common">Marine rotifer</name>
    <name type="synonym">Brachionus muelleri</name>
    <dbReference type="NCBI Taxonomy" id="10195"/>
    <lineage>
        <taxon>Eukaryota</taxon>
        <taxon>Metazoa</taxon>
        <taxon>Spiralia</taxon>
        <taxon>Gnathifera</taxon>
        <taxon>Rotifera</taxon>
        <taxon>Eurotatoria</taxon>
        <taxon>Monogononta</taxon>
        <taxon>Pseudotrocha</taxon>
        <taxon>Ploima</taxon>
        <taxon>Brachionidae</taxon>
        <taxon>Brachionus</taxon>
    </lineage>
</organism>
<feature type="domain" description="SWIM-type" evidence="3">
    <location>
        <begin position="487"/>
        <end position="523"/>
    </location>
</feature>
<keyword evidence="5" id="KW-1185">Reference proteome</keyword>
<evidence type="ECO:0000256" key="2">
    <source>
        <dbReference type="SAM" id="MobiDB-lite"/>
    </source>
</evidence>
<evidence type="ECO:0000313" key="5">
    <source>
        <dbReference type="Proteomes" id="UP000276133"/>
    </source>
</evidence>
<gene>
    <name evidence="4" type="ORF">BpHYR1_020811</name>
</gene>
<feature type="region of interest" description="Disordered" evidence="2">
    <location>
        <begin position="14"/>
        <end position="39"/>
    </location>
</feature>
<dbReference type="GO" id="GO:0008270">
    <property type="term" value="F:zinc ion binding"/>
    <property type="evidence" value="ECO:0007669"/>
    <property type="project" value="UniProtKB-KW"/>
</dbReference>
<dbReference type="PROSITE" id="PS50966">
    <property type="entry name" value="ZF_SWIM"/>
    <property type="match status" value="1"/>
</dbReference>
<feature type="compositionally biased region" description="Low complexity" evidence="2">
    <location>
        <begin position="404"/>
        <end position="421"/>
    </location>
</feature>
<evidence type="ECO:0000313" key="4">
    <source>
        <dbReference type="EMBL" id="RNA02142.1"/>
    </source>
</evidence>
<dbReference type="OrthoDB" id="119028at2759"/>
<feature type="compositionally biased region" description="Basic and acidic residues" evidence="2">
    <location>
        <begin position="28"/>
        <end position="37"/>
    </location>
</feature>